<dbReference type="Gene3D" id="1.10.1240.10">
    <property type="entry name" value="Methionine synthase domain"/>
    <property type="match status" value="1"/>
</dbReference>
<evidence type="ECO:0000256" key="24">
    <source>
        <dbReference type="PROSITE-ProRule" id="PRU00333"/>
    </source>
</evidence>
<dbReference type="NCBIfam" id="NF007024">
    <property type="entry name" value="PRK09490.1"/>
    <property type="match status" value="1"/>
</dbReference>
<dbReference type="GeneID" id="44997089"/>
<evidence type="ECO:0000313" key="31">
    <source>
        <dbReference type="EMBL" id="AAK78556.1"/>
    </source>
</evidence>
<dbReference type="CDD" id="cd00740">
    <property type="entry name" value="MeTr"/>
    <property type="match status" value="1"/>
</dbReference>
<evidence type="ECO:0000256" key="6">
    <source>
        <dbReference type="ARBA" id="ARBA00012032"/>
    </source>
</evidence>
<dbReference type="InterPro" id="IPR050554">
    <property type="entry name" value="Met_Synthase/Corrinoid"/>
</dbReference>
<feature type="domain" description="B12-binding" evidence="29">
    <location>
        <begin position="743"/>
        <end position="877"/>
    </location>
</feature>
<dbReference type="DNASU" id="1116761"/>
<evidence type="ECO:0000259" key="26">
    <source>
        <dbReference type="PROSITE" id="PS50970"/>
    </source>
</evidence>
<dbReference type="PIRSF" id="PIRSF000381">
    <property type="entry name" value="MetH"/>
    <property type="match status" value="1"/>
</dbReference>
<dbReference type="SUPFAM" id="SSF47644">
    <property type="entry name" value="Methionine synthase domain"/>
    <property type="match status" value="1"/>
</dbReference>
<evidence type="ECO:0000256" key="18">
    <source>
        <dbReference type="ARBA" id="ARBA00025552"/>
    </source>
</evidence>
<feature type="domain" description="AdoMet activation" evidence="28">
    <location>
        <begin position="890"/>
        <end position="1212"/>
    </location>
</feature>
<dbReference type="STRING" id="272562.CA_C0578"/>
<feature type="binding site" evidence="22 24">
    <location>
        <position position="307"/>
    </location>
    <ligand>
        <name>Zn(2+)</name>
        <dbReference type="ChEBI" id="CHEBI:29105"/>
    </ligand>
</feature>
<dbReference type="SMART" id="SM01018">
    <property type="entry name" value="B12-binding_2"/>
    <property type="match status" value="1"/>
</dbReference>
<dbReference type="Gene3D" id="3.20.20.20">
    <property type="entry name" value="Dihydropteroate synthase-like"/>
    <property type="match status" value="1"/>
</dbReference>
<dbReference type="FunFam" id="3.20.20.20:FF:000002">
    <property type="entry name" value="Methionine synthase"/>
    <property type="match status" value="1"/>
</dbReference>
<proteinExistence type="inferred from homology"/>
<evidence type="ECO:0000256" key="9">
    <source>
        <dbReference type="ARBA" id="ARBA00022605"/>
    </source>
</evidence>
<dbReference type="PIR" id="A96971">
    <property type="entry name" value="A96971"/>
</dbReference>
<dbReference type="HOGENOM" id="CLU_004914_2_0_9"/>
<keyword evidence="17 21" id="KW-0170">Cobalt</keyword>
<evidence type="ECO:0000256" key="10">
    <source>
        <dbReference type="ARBA" id="ARBA00022628"/>
    </source>
</evidence>
<dbReference type="Pfam" id="PF02310">
    <property type="entry name" value="B12-binding"/>
    <property type="match status" value="1"/>
</dbReference>
<dbReference type="InterPro" id="IPR000489">
    <property type="entry name" value="Pterin-binding_dom"/>
</dbReference>
<dbReference type="Gene3D" id="1.10.288.10">
    <property type="entry name" value="Cobalamin-dependent Methionine Synthase, domain 2"/>
    <property type="match status" value="1"/>
</dbReference>
<evidence type="ECO:0000256" key="15">
    <source>
        <dbReference type="ARBA" id="ARBA00022833"/>
    </source>
</evidence>
<feature type="coiled-coil region" evidence="25">
    <location>
        <begin position="628"/>
        <end position="687"/>
    </location>
</feature>
<dbReference type="Gene3D" id="3.10.196.10">
    <property type="entry name" value="Vitamin B12-dependent methionine synthase, activation domain"/>
    <property type="match status" value="1"/>
</dbReference>
<dbReference type="PROSITE" id="PS50970">
    <property type="entry name" value="HCY"/>
    <property type="match status" value="1"/>
</dbReference>
<keyword evidence="13 21" id="KW-0479">Metal-binding</keyword>
<dbReference type="GO" id="GO:0050667">
    <property type="term" value="P:homocysteine metabolic process"/>
    <property type="evidence" value="ECO:0007669"/>
    <property type="project" value="TreeGrafter"/>
</dbReference>
<evidence type="ECO:0000256" key="20">
    <source>
        <dbReference type="NCBIfam" id="TIGR02082"/>
    </source>
</evidence>
<feature type="binding site" evidence="23">
    <location>
        <position position="689"/>
    </location>
    <ligand>
        <name>methylcob(III)alamin</name>
        <dbReference type="ChEBI" id="CHEBI:28115"/>
    </ligand>
</feature>
<feature type="binding site" evidence="23">
    <location>
        <begin position="753"/>
        <end position="757"/>
    </location>
    <ligand>
        <name>methylcob(III)alamin</name>
        <dbReference type="ChEBI" id="CHEBI:28115"/>
    </ligand>
</feature>
<dbReference type="PROSITE" id="PS51332">
    <property type="entry name" value="B12_BINDING"/>
    <property type="match status" value="1"/>
</dbReference>
<evidence type="ECO:0000256" key="25">
    <source>
        <dbReference type="SAM" id="Coils"/>
    </source>
</evidence>
<feature type="binding site" description="axial binding residue" evidence="22">
    <location>
        <position position="756"/>
    </location>
    <ligand>
        <name>methylcob(III)alamin</name>
        <dbReference type="ChEBI" id="CHEBI:28115"/>
    </ligand>
    <ligandPart>
        <name>Co</name>
        <dbReference type="ChEBI" id="CHEBI:27638"/>
    </ligandPart>
</feature>
<keyword evidence="10 21" id="KW-0846">Cobalamin</keyword>
<dbReference type="PROSITE" id="PS50974">
    <property type="entry name" value="ADOMET_ACTIVATION"/>
    <property type="match status" value="1"/>
</dbReference>
<keyword evidence="32" id="KW-1185">Reference proteome</keyword>
<dbReference type="GO" id="GO:0005829">
    <property type="term" value="C:cytosol"/>
    <property type="evidence" value="ECO:0007669"/>
    <property type="project" value="TreeGrafter"/>
</dbReference>
<dbReference type="SUPFAM" id="SSF52242">
    <property type="entry name" value="Cobalamin (vitamin B12)-binding domain"/>
    <property type="match status" value="1"/>
</dbReference>
<dbReference type="InterPro" id="IPR011822">
    <property type="entry name" value="MetH"/>
</dbReference>
<dbReference type="Pfam" id="PF02574">
    <property type="entry name" value="S-methyl_trans"/>
    <property type="match status" value="1"/>
</dbReference>
<dbReference type="EC" id="2.1.1.13" evidence="6 20"/>
<dbReference type="EMBL" id="AE001437">
    <property type="protein sequence ID" value="AAK78556.1"/>
    <property type="molecule type" value="Genomic_DNA"/>
</dbReference>
<keyword evidence="15 21" id="KW-0862">Zinc</keyword>
<feature type="binding site" evidence="23">
    <location>
        <begin position="1179"/>
        <end position="1180"/>
    </location>
    <ligand>
        <name>S-adenosyl-L-methionine</name>
        <dbReference type="ChEBI" id="CHEBI:59789"/>
    </ligand>
</feature>
<dbReference type="CDD" id="cd02069">
    <property type="entry name" value="methionine_synthase_B12_BD"/>
    <property type="match status" value="1"/>
</dbReference>
<evidence type="ECO:0000256" key="4">
    <source>
        <dbReference type="ARBA" id="ARBA00005178"/>
    </source>
</evidence>
<dbReference type="InterPro" id="IPR036724">
    <property type="entry name" value="Cobalamin-bd_sf"/>
</dbReference>
<comment type="function">
    <text evidence="18 21">Catalyzes the transfer of a methyl group from methyl-cobalamin to homocysteine, yielding enzyme-bound cob(I)alamin and methionine. Subsequently, remethylates the cofactor using methyltetrahydrofolate.</text>
</comment>
<evidence type="ECO:0000313" key="32">
    <source>
        <dbReference type="Proteomes" id="UP000000814"/>
    </source>
</evidence>
<dbReference type="Proteomes" id="UP000000814">
    <property type="component" value="Chromosome"/>
</dbReference>
<evidence type="ECO:0000256" key="14">
    <source>
        <dbReference type="ARBA" id="ARBA00022737"/>
    </source>
</evidence>
<evidence type="ECO:0000256" key="19">
    <source>
        <dbReference type="ARBA" id="ARBA00031040"/>
    </source>
</evidence>
<feature type="domain" description="Hcy-binding" evidence="26">
    <location>
        <begin position="2"/>
        <end position="322"/>
    </location>
</feature>
<evidence type="ECO:0000256" key="7">
    <source>
        <dbReference type="ARBA" id="ARBA00013998"/>
    </source>
</evidence>
<dbReference type="PROSITE" id="PS50972">
    <property type="entry name" value="PTERIN_BINDING"/>
    <property type="match status" value="1"/>
</dbReference>
<feature type="binding site" evidence="23">
    <location>
        <position position="805"/>
    </location>
    <ligand>
        <name>methylcob(III)alamin</name>
        <dbReference type="ChEBI" id="CHEBI:28115"/>
    </ligand>
</feature>
<keyword evidence="8 21" id="KW-0489">Methyltransferase</keyword>
<keyword evidence="11 21" id="KW-0808">Transferase</keyword>
<dbReference type="InterPro" id="IPR036594">
    <property type="entry name" value="Meth_synthase_dom"/>
</dbReference>
<evidence type="ECO:0000256" key="22">
    <source>
        <dbReference type="PIRSR" id="PIRSR000381-1"/>
    </source>
</evidence>
<dbReference type="UniPathway" id="UPA00051">
    <property type="reaction ID" value="UER00081"/>
</dbReference>
<dbReference type="Pfam" id="PF00809">
    <property type="entry name" value="Pterin_bind"/>
    <property type="match status" value="1"/>
</dbReference>
<evidence type="ECO:0000259" key="30">
    <source>
        <dbReference type="PROSITE" id="PS51337"/>
    </source>
</evidence>
<feature type="binding site" evidence="22 24">
    <location>
        <position position="308"/>
    </location>
    <ligand>
        <name>Zn(2+)</name>
        <dbReference type="ChEBI" id="CHEBI:29105"/>
    </ligand>
</feature>
<feature type="binding site" evidence="23">
    <location>
        <position position="801"/>
    </location>
    <ligand>
        <name>methylcob(III)alamin</name>
        <dbReference type="ChEBI" id="CHEBI:28115"/>
    </ligand>
</feature>
<dbReference type="PATRIC" id="fig|272562.8.peg.781"/>
<evidence type="ECO:0000256" key="1">
    <source>
        <dbReference type="ARBA" id="ARBA00001700"/>
    </source>
</evidence>
<evidence type="ECO:0000256" key="11">
    <source>
        <dbReference type="ARBA" id="ARBA00022679"/>
    </source>
</evidence>
<dbReference type="GO" id="GO:0032259">
    <property type="term" value="P:methylation"/>
    <property type="evidence" value="ECO:0007669"/>
    <property type="project" value="UniProtKB-KW"/>
</dbReference>
<comment type="pathway">
    <text evidence="4 21">Amino-acid biosynthesis; L-methionine biosynthesis via de novo pathway; L-methionine from L-homocysteine (MetH route): step 1/1.</text>
</comment>
<protein>
    <recommendedName>
        <fullName evidence="7 20">Methionine synthase</fullName>
        <ecNumber evidence="6 20">2.1.1.13</ecNumber>
    </recommendedName>
    <alternativeName>
        <fullName evidence="19 21">5-methyltetrahydrofolate--homocysteine methyltransferase</fullName>
    </alternativeName>
</protein>
<dbReference type="SUPFAM" id="SSF51717">
    <property type="entry name" value="Dihydropteroate synthetase-like"/>
    <property type="match status" value="1"/>
</dbReference>
<sequence>MNSSLKNLLNNKILVLDGAMGTCIQSFNLDEGDFKGSLSCTCHSNQKGNNDVLNLTKPEIIKEIHKRYLEAGADIIETNTFNATEISQKDYNMQDKIYDINFKGAKLAKEACTYYTKLNPNKPRFAAGSIGPTNRTASLSPDVENPGFRNVTFDELCNAYKHQIEALIDGGVDLLLIETIFDTLNARAAIFAAETVFENKKIKLPIIISGTIADKSGRILSGQTLDAFAESLKNENIIAIGLNCSFGAEELIPFIKRLSETQNRYISFHPNAGLPNSLGEYEELPEETASIVKKLALEGHLNIVGGCCGTTPEHIRAISSVVKGISPRKVPNLEPKTIYSGLENIKIDKNSNFINIGERTNVAGSRKFARLIREKNYEEALTIARHQVENGAQIIDINFDDALLDARSEMETFLRLIASEPEISKVPVMIDSSNFEVLKVGLKSIQGKAIVNSISLKVGEEKFIEEAKFIKNFGAGVVVMAFDEEGQAATYERKIEICKRAYTILTEKVEFPPENIIFDPNILSIATGIEEHDNYAVNYIKAVKWIKENLPYAKVSGGVSNLSFSFRGNDAIRRAMHSVFLYHAINAGMDMGIVNPAMIDLYDDIDKDLLEKVENVVLNKSSNASESLLEFAQTYKKTTETLEKHEDEWRQKSPSERLSYALVKGNVEFIEEDIEEARKEYTNALEIIEVPLMNGMKKVGKLFGEGKMFLPQVVKSARVMKKAVECLLPYINEEKSKNHNKSAGKVVFATVKGDVHDIGKNIVSVVLSCNNFEVIDLGVMVPPETILETAKRENADIIALSGLITPSLNEMAYVAEEMKRLNFDIPLMVGGAATSKTHTALKLATKYKYVVHSTDASDAVTVAKNLMSENKFTFLEKLNEEYSKIRETFSTNKIELISIQNARKNRFTIDWNKTKITEPKFVGIKKLQAVPINELRKYIDWTFFFTSWDMGMNYPKIMKDPKYGAEAQKLFKDANEMLDLLQKENLITCNGVFGIFPANSVNDDIEIYTDKGTVTINTLRQQQILKDSDYKALSDYIAPKGIGIKDYIGGFIVTAGIGAKEYSDKLKKKCDDYGATMLKLICDRLAEAFSELLHLRVRKEYWGYSQDENLSLEKLLKGSYRGIKPAIGYPSIPDHSEKAKLFDLLLGKTSIGVELTESYMMNPTSSVCGLYFANERAKYFNINKIGKDQLEDYAVRSNKDINEIKKLLDTLL</sequence>
<evidence type="ECO:0000256" key="2">
    <source>
        <dbReference type="ARBA" id="ARBA00001947"/>
    </source>
</evidence>
<dbReference type="InterPro" id="IPR003759">
    <property type="entry name" value="Cbl-bd_cap"/>
</dbReference>
<evidence type="ECO:0000256" key="13">
    <source>
        <dbReference type="ARBA" id="ARBA00022723"/>
    </source>
</evidence>
<gene>
    <name evidence="31" type="primary">metH</name>
    <name evidence="31" type="ordered locus">CA_C0578</name>
</gene>
<comment type="domain">
    <text evidence="21">Modular enzyme with four functionally distinct domains. The isolated Hcy-binding domain catalyzes methyl transfer from free methylcobalamin to homocysteine. The Hcy-binding domain in association with the pterin-binding domain catalyzes the methylation of cob(I)alamin by methyltetrahydrofolate and the methylation of homocysteine. The B12-binding domain binds the cofactor. The AdoMet activation domain binds S-adenosyl-L-methionine. Under aerobic conditions cob(I)alamin can be converted to inactive cob(II)alamin. Reductive methylation by S-adenosyl-L-methionine and flavodoxin regenerates methylcobalamin.</text>
</comment>
<dbReference type="Pfam" id="PF02607">
    <property type="entry name" value="B12-binding_2"/>
    <property type="match status" value="1"/>
</dbReference>
<dbReference type="InterPro" id="IPR037010">
    <property type="entry name" value="VitB12-dep_Met_synth_activ_sf"/>
</dbReference>
<accession>Q97LI3</accession>
<dbReference type="InterPro" id="IPR011005">
    <property type="entry name" value="Dihydropteroate_synth-like_sf"/>
</dbReference>
<dbReference type="AlphaFoldDB" id="Q97LI3"/>
<reference evidence="31 32" key="1">
    <citation type="journal article" date="2001" name="J. Bacteriol.">
        <title>Genome sequence and comparative analysis of the solvent-producing bacterium Clostridium acetobutylicum.</title>
        <authorList>
            <person name="Nolling J."/>
            <person name="Breton G."/>
            <person name="Omelchenko M.V."/>
            <person name="Makarova K.S."/>
            <person name="Zeng Q."/>
            <person name="Gibson R."/>
            <person name="Lee H.M."/>
            <person name="Dubois J."/>
            <person name="Qiu D."/>
            <person name="Hitti J."/>
            <person name="Wolf Y.I."/>
            <person name="Tatusov R.L."/>
            <person name="Sabathe F."/>
            <person name="Doucette-Stamm L."/>
            <person name="Soucaille P."/>
            <person name="Daly M.J."/>
            <person name="Bennett G.N."/>
            <person name="Koonin E.V."/>
            <person name="Smith D.R."/>
        </authorList>
    </citation>
    <scope>NUCLEOTIDE SEQUENCE [LARGE SCALE GENOMIC DNA]</scope>
    <source>
        <strain evidence="32">ATCC 824 / DSM 792 / JCM 1419 / LMG 5710 / VKM B-1787</strain>
    </source>
</reference>
<feature type="binding site" evidence="23">
    <location>
        <position position="940"/>
    </location>
    <ligand>
        <name>S-adenosyl-L-methionine</name>
        <dbReference type="ChEBI" id="CHEBI:59789"/>
    </ligand>
</feature>
<keyword evidence="16 21" id="KW-0486">Methionine biosynthesis</keyword>
<dbReference type="PANTHER" id="PTHR45833:SF1">
    <property type="entry name" value="METHIONINE SYNTHASE"/>
    <property type="match status" value="1"/>
</dbReference>
<feature type="domain" description="Pterin-binding" evidence="27">
    <location>
        <begin position="353"/>
        <end position="614"/>
    </location>
</feature>
<dbReference type="GO" id="GO:0008705">
    <property type="term" value="F:methionine synthase activity"/>
    <property type="evidence" value="ECO:0007669"/>
    <property type="project" value="UniProtKB-UniRule"/>
</dbReference>
<dbReference type="GO" id="GO:0008270">
    <property type="term" value="F:zinc ion binding"/>
    <property type="evidence" value="ECO:0007669"/>
    <property type="project" value="UniProtKB-UniRule"/>
</dbReference>
<dbReference type="SUPFAM" id="SSF82282">
    <property type="entry name" value="Homocysteine S-methyltransferase"/>
    <property type="match status" value="1"/>
</dbReference>
<name>Q97LI3_CLOAB</name>
<keyword evidence="12 21" id="KW-0949">S-adenosyl-L-methionine</keyword>
<keyword evidence="25" id="KW-0175">Coiled coil</keyword>
<evidence type="ECO:0000256" key="23">
    <source>
        <dbReference type="PIRSR" id="PIRSR000381-2"/>
    </source>
</evidence>
<comment type="cofactor">
    <cofactor evidence="3 21 22">
        <name>methylcob(III)alamin</name>
        <dbReference type="ChEBI" id="CHEBI:28115"/>
    </cofactor>
</comment>
<evidence type="ECO:0000256" key="5">
    <source>
        <dbReference type="ARBA" id="ARBA00010398"/>
    </source>
</evidence>
<dbReference type="InterPro" id="IPR003726">
    <property type="entry name" value="HCY_dom"/>
</dbReference>
<dbReference type="FunFam" id="3.40.50.280:FF:000006">
    <property type="entry name" value="Methionine synthase (B12-dependent)"/>
    <property type="match status" value="1"/>
</dbReference>
<dbReference type="NCBIfam" id="TIGR02082">
    <property type="entry name" value="metH"/>
    <property type="match status" value="1"/>
</dbReference>
<dbReference type="RefSeq" id="WP_010963898.1">
    <property type="nucleotide sequence ID" value="NC_003030.1"/>
</dbReference>
<dbReference type="eggNOG" id="COG1410">
    <property type="taxonomic scope" value="Bacteria"/>
</dbReference>
<feature type="binding site" evidence="22 24">
    <location>
        <position position="244"/>
    </location>
    <ligand>
        <name>Zn(2+)</name>
        <dbReference type="ChEBI" id="CHEBI:29105"/>
    </ligand>
</feature>
<evidence type="ECO:0000256" key="16">
    <source>
        <dbReference type="ARBA" id="ARBA00023167"/>
    </source>
</evidence>
<comment type="cofactor">
    <cofactor evidence="2 21 24">
        <name>Zn(2+)</name>
        <dbReference type="ChEBI" id="CHEBI:29105"/>
    </cofactor>
</comment>
<evidence type="ECO:0000259" key="29">
    <source>
        <dbReference type="PROSITE" id="PS51332"/>
    </source>
</evidence>
<feature type="domain" description="B12-binding N-terminal" evidence="30">
    <location>
        <begin position="645"/>
        <end position="739"/>
    </location>
</feature>
<evidence type="ECO:0000256" key="8">
    <source>
        <dbReference type="ARBA" id="ARBA00022603"/>
    </source>
</evidence>
<evidence type="ECO:0000259" key="28">
    <source>
        <dbReference type="PROSITE" id="PS50974"/>
    </source>
</evidence>
<feature type="binding site" evidence="23">
    <location>
        <position position="856"/>
    </location>
    <ligand>
        <name>methylcob(III)alamin</name>
        <dbReference type="ChEBI" id="CHEBI:28115"/>
    </ligand>
</feature>
<evidence type="ECO:0000256" key="17">
    <source>
        <dbReference type="ARBA" id="ARBA00023285"/>
    </source>
</evidence>
<dbReference type="GO" id="GO:0046653">
    <property type="term" value="P:tetrahydrofolate metabolic process"/>
    <property type="evidence" value="ECO:0007669"/>
    <property type="project" value="TreeGrafter"/>
</dbReference>
<evidence type="ECO:0000256" key="12">
    <source>
        <dbReference type="ARBA" id="ARBA00022691"/>
    </source>
</evidence>
<dbReference type="Pfam" id="PF02965">
    <property type="entry name" value="Met_synt_B12"/>
    <property type="match status" value="1"/>
</dbReference>
<dbReference type="InterPro" id="IPR004223">
    <property type="entry name" value="VitB12-dep_Met_synth_activ_dom"/>
</dbReference>
<dbReference type="SUPFAM" id="SSF56507">
    <property type="entry name" value="Methionine synthase activation domain-like"/>
    <property type="match status" value="1"/>
</dbReference>
<comment type="catalytic activity">
    <reaction evidence="1 21">
        <text>(6S)-5-methyl-5,6,7,8-tetrahydrofolate + L-homocysteine = (6S)-5,6,7,8-tetrahydrofolate + L-methionine</text>
        <dbReference type="Rhea" id="RHEA:11172"/>
        <dbReference type="ChEBI" id="CHEBI:18608"/>
        <dbReference type="ChEBI" id="CHEBI:57453"/>
        <dbReference type="ChEBI" id="CHEBI:57844"/>
        <dbReference type="ChEBI" id="CHEBI:58199"/>
        <dbReference type="EC" id="2.1.1.13"/>
    </reaction>
</comment>
<evidence type="ECO:0000256" key="21">
    <source>
        <dbReference type="PIRNR" id="PIRNR000381"/>
    </source>
</evidence>
<keyword evidence="14" id="KW-0677">Repeat</keyword>
<dbReference type="Gene3D" id="3.20.20.330">
    <property type="entry name" value="Homocysteine-binding-like domain"/>
    <property type="match status" value="1"/>
</dbReference>
<keyword evidence="9 21" id="KW-0028">Amino-acid biosynthesis</keyword>
<dbReference type="InterPro" id="IPR006158">
    <property type="entry name" value="Cobalamin-bd"/>
</dbReference>
<organism evidence="31 32">
    <name type="scientific">Clostridium acetobutylicum (strain ATCC 824 / DSM 792 / JCM 1419 / IAM 19013 / LMG 5710 / NBRC 13948 / NRRL B-527 / VKM B-1787 / 2291 / W)</name>
    <dbReference type="NCBI Taxonomy" id="272562"/>
    <lineage>
        <taxon>Bacteria</taxon>
        <taxon>Bacillati</taxon>
        <taxon>Bacillota</taxon>
        <taxon>Clostridia</taxon>
        <taxon>Eubacteriales</taxon>
        <taxon>Clostridiaceae</taxon>
        <taxon>Clostridium</taxon>
    </lineage>
</organism>
<comment type="similarity">
    <text evidence="5">Belongs to the vitamin-B12 dependent methionine synthase family.</text>
</comment>
<dbReference type="Gene3D" id="3.40.50.280">
    <property type="entry name" value="Cobalamin-binding domain"/>
    <property type="match status" value="1"/>
</dbReference>
<dbReference type="GO" id="GO:0031419">
    <property type="term" value="F:cobalamin binding"/>
    <property type="evidence" value="ECO:0007669"/>
    <property type="project" value="UniProtKB-UniRule"/>
</dbReference>
<dbReference type="InterPro" id="IPR033706">
    <property type="entry name" value="Met_synthase_B12-bd"/>
</dbReference>
<dbReference type="OrthoDB" id="9803687at2"/>
<dbReference type="eggNOG" id="COG0646">
    <property type="taxonomic scope" value="Bacteria"/>
</dbReference>
<evidence type="ECO:0000259" key="27">
    <source>
        <dbReference type="PROSITE" id="PS50972"/>
    </source>
</evidence>
<dbReference type="FunFam" id="3.20.20.330:FF:000001">
    <property type="entry name" value="Methionine synthase"/>
    <property type="match status" value="1"/>
</dbReference>
<dbReference type="InterPro" id="IPR036589">
    <property type="entry name" value="HCY_dom_sf"/>
</dbReference>
<dbReference type="KEGG" id="cac:CA_C0578"/>
<dbReference type="FunFam" id="1.10.1240.10:FF:000001">
    <property type="entry name" value="Methionine synthase"/>
    <property type="match status" value="1"/>
</dbReference>
<evidence type="ECO:0000256" key="3">
    <source>
        <dbReference type="ARBA" id="ARBA00001956"/>
    </source>
</evidence>
<dbReference type="PROSITE" id="PS51337">
    <property type="entry name" value="B12_BINDING_NTER"/>
    <property type="match status" value="1"/>
</dbReference>
<dbReference type="PANTHER" id="PTHR45833">
    <property type="entry name" value="METHIONINE SYNTHASE"/>
    <property type="match status" value="1"/>
</dbReference>